<reference evidence="1 2" key="2">
    <citation type="journal article" date="2022" name="Mol. Ecol. Resour.">
        <title>The genomes of chicory, endive, great burdock and yacon provide insights into Asteraceae paleo-polyploidization history and plant inulin production.</title>
        <authorList>
            <person name="Fan W."/>
            <person name="Wang S."/>
            <person name="Wang H."/>
            <person name="Wang A."/>
            <person name="Jiang F."/>
            <person name="Liu H."/>
            <person name="Zhao H."/>
            <person name="Xu D."/>
            <person name="Zhang Y."/>
        </authorList>
    </citation>
    <scope>NUCLEOTIDE SEQUENCE [LARGE SCALE GENOMIC DNA]</scope>
    <source>
        <strain evidence="2">cv. Yunnan</strain>
        <tissue evidence="1">Leaves</tissue>
    </source>
</reference>
<gene>
    <name evidence="1" type="ORF">L1987_44700</name>
</gene>
<proteinExistence type="predicted"/>
<keyword evidence="2" id="KW-1185">Reference proteome</keyword>
<dbReference type="Proteomes" id="UP001056120">
    <property type="component" value="Linkage Group LG14"/>
</dbReference>
<organism evidence="1 2">
    <name type="scientific">Smallanthus sonchifolius</name>
    <dbReference type="NCBI Taxonomy" id="185202"/>
    <lineage>
        <taxon>Eukaryota</taxon>
        <taxon>Viridiplantae</taxon>
        <taxon>Streptophyta</taxon>
        <taxon>Embryophyta</taxon>
        <taxon>Tracheophyta</taxon>
        <taxon>Spermatophyta</taxon>
        <taxon>Magnoliopsida</taxon>
        <taxon>eudicotyledons</taxon>
        <taxon>Gunneridae</taxon>
        <taxon>Pentapetalae</taxon>
        <taxon>asterids</taxon>
        <taxon>campanulids</taxon>
        <taxon>Asterales</taxon>
        <taxon>Asteraceae</taxon>
        <taxon>Asteroideae</taxon>
        <taxon>Heliantheae alliance</taxon>
        <taxon>Millerieae</taxon>
        <taxon>Smallanthus</taxon>
    </lineage>
</organism>
<protein>
    <submittedName>
        <fullName evidence="1">Uncharacterized protein</fullName>
    </submittedName>
</protein>
<sequence>MESYGFVDSIQVEKANALARYRRFNNISKMLRRIEVFIAVVLISWSSTRLPTVFKVSGEYLYACSSYVLNQHVVFLVGNVIVVLCYVLSGHTEVGSETAGPEISEDIRYRSTDHLKTSEAGLMIEPVKPPVEELPEMKQVAVEEIRDKVVRYENADVKTESGMAPETAIKQATKQIERFQRTQSVKLRREISMKPRTELRRSVSERRRSEVTTGDGVSRRSSFETVESLSNEGFRLAVEAFISKQQSLLKQQTMVEESSHL</sequence>
<evidence type="ECO:0000313" key="2">
    <source>
        <dbReference type="Proteomes" id="UP001056120"/>
    </source>
</evidence>
<accession>A0ACB9GQY4</accession>
<comment type="caution">
    <text evidence="1">The sequence shown here is derived from an EMBL/GenBank/DDBJ whole genome shotgun (WGS) entry which is preliminary data.</text>
</comment>
<reference evidence="2" key="1">
    <citation type="journal article" date="2022" name="Mol. Ecol. Resour.">
        <title>The genomes of chicory, endive, great burdock and yacon provide insights into Asteraceae palaeo-polyploidization history and plant inulin production.</title>
        <authorList>
            <person name="Fan W."/>
            <person name="Wang S."/>
            <person name="Wang H."/>
            <person name="Wang A."/>
            <person name="Jiang F."/>
            <person name="Liu H."/>
            <person name="Zhao H."/>
            <person name="Xu D."/>
            <person name="Zhang Y."/>
        </authorList>
    </citation>
    <scope>NUCLEOTIDE SEQUENCE [LARGE SCALE GENOMIC DNA]</scope>
    <source>
        <strain evidence="2">cv. Yunnan</strain>
    </source>
</reference>
<name>A0ACB9GQY4_9ASTR</name>
<dbReference type="EMBL" id="CM042031">
    <property type="protein sequence ID" value="KAI3785578.1"/>
    <property type="molecule type" value="Genomic_DNA"/>
</dbReference>
<evidence type="ECO:0000313" key="1">
    <source>
        <dbReference type="EMBL" id="KAI3785578.1"/>
    </source>
</evidence>